<feature type="region of interest" description="Disordered" evidence="1">
    <location>
        <begin position="82"/>
        <end position="201"/>
    </location>
</feature>
<keyword evidence="3" id="KW-1185">Reference proteome</keyword>
<dbReference type="OrthoDB" id="193462at2759"/>
<dbReference type="Proteomes" id="UP001165122">
    <property type="component" value="Unassembled WGS sequence"/>
</dbReference>
<evidence type="ECO:0000256" key="1">
    <source>
        <dbReference type="SAM" id="MobiDB-lite"/>
    </source>
</evidence>
<organism evidence="2 3">
    <name type="scientific">Triparma laevis f. longispina</name>
    <dbReference type="NCBI Taxonomy" id="1714387"/>
    <lineage>
        <taxon>Eukaryota</taxon>
        <taxon>Sar</taxon>
        <taxon>Stramenopiles</taxon>
        <taxon>Ochrophyta</taxon>
        <taxon>Bolidophyceae</taxon>
        <taxon>Parmales</taxon>
        <taxon>Triparmaceae</taxon>
        <taxon>Triparma</taxon>
    </lineage>
</organism>
<feature type="compositionally biased region" description="Polar residues" evidence="1">
    <location>
        <begin position="129"/>
        <end position="145"/>
    </location>
</feature>
<proteinExistence type="predicted"/>
<comment type="caution">
    <text evidence="2">The sequence shown here is derived from an EMBL/GenBank/DDBJ whole genome shotgun (WGS) entry which is preliminary data.</text>
</comment>
<accession>A0A9W7FJD2</accession>
<name>A0A9W7FJD2_9STRA</name>
<protein>
    <submittedName>
        <fullName evidence="2">Uncharacterized protein</fullName>
    </submittedName>
</protein>
<dbReference type="EMBL" id="BRXW01000193">
    <property type="protein sequence ID" value="GMI13552.1"/>
    <property type="molecule type" value="Genomic_DNA"/>
</dbReference>
<evidence type="ECO:0000313" key="3">
    <source>
        <dbReference type="Proteomes" id="UP001165122"/>
    </source>
</evidence>
<feature type="compositionally biased region" description="Basic residues" evidence="1">
    <location>
        <begin position="175"/>
        <end position="186"/>
    </location>
</feature>
<feature type="region of interest" description="Disordered" evidence="1">
    <location>
        <begin position="480"/>
        <end position="506"/>
    </location>
</feature>
<feature type="compositionally biased region" description="Basic residues" evidence="1">
    <location>
        <begin position="487"/>
        <end position="505"/>
    </location>
</feature>
<evidence type="ECO:0000313" key="2">
    <source>
        <dbReference type="EMBL" id="GMI13552.1"/>
    </source>
</evidence>
<reference evidence="3" key="1">
    <citation type="journal article" date="2023" name="Commun. Biol.">
        <title>Genome analysis of Parmales, the sister group of diatoms, reveals the evolutionary specialization of diatoms from phago-mixotrophs to photoautotrophs.</title>
        <authorList>
            <person name="Ban H."/>
            <person name="Sato S."/>
            <person name="Yoshikawa S."/>
            <person name="Yamada K."/>
            <person name="Nakamura Y."/>
            <person name="Ichinomiya M."/>
            <person name="Sato N."/>
            <person name="Blanc-Mathieu R."/>
            <person name="Endo H."/>
            <person name="Kuwata A."/>
            <person name="Ogata H."/>
        </authorList>
    </citation>
    <scope>NUCLEOTIDE SEQUENCE [LARGE SCALE GENOMIC DNA]</scope>
    <source>
        <strain evidence="3">NIES 3700</strain>
    </source>
</reference>
<sequence>MFSSSNNPRLSSASHSAPFSLSFTHMTKMSNYSALTDPHCILTRSTNFRQHFANLVGPYSLAASLCVKPNLDLDYSKKSVRDRVRPMTANGATRGETQKRPLLAKIPKLPRNTRPQTAPSSRKKPPPTLRTNNTNKNFVNQQQTYKPYHKQGGGLGAQLDVPLSPEDVSDFRNPKPSHSRPKSAHFRKIDPTSPMGSPVTDMKSLRSLRSRLSPFESALKQEKIKRRTLQLFLSGRRALLGEYRISAGETLSDLRDFVQANLEYYWSKSFTFAYRDGVEISESHESRLSLADFVKNEETRCGVAIVPVHTRRTKRRQSTKMLRKTKKSASSSRLAKKFNEAKTYEAHDKAFGKDLQDAKSVVTDYDVKHPEHKNNLRDRANTMKKYEDVKERIAVSYLANVERNRADARTELLKIMNIAALKIQNMHRCSKAKSFVEDVLLQLHAASVLQGIVRRGQSSAVAAKKKKERDDVRAEVRQKALEESKKREKAHNRLHNARNPRRRDKPVHCNGLRTRFAFTGAKTSKGFVKVEKKNAIVSIFESHLATSESCYRVRVTDPRENLNVESEVEFKGDGFDNVRIGLDKQIDEEYFSKACECLVVILSDNDEGLHRVIFDGEQFYSRVLLHSEAIRVRRKEKYVIDIHQEQGIITVGCTCTSTGDLEQQVISPRHLDTIKHEAEEGAPKLVSDVSKREIFALKVISHVHINEEGAMTVDFDLKIKEVILYTACKKLDGVNCHVKINRCGDLVKILVLDPAYDNPMTTELTDWNITGLSSSFSDMSKDDVLDLCLMIVQRIMLKPGEGVSTMPSLMVDLDGMEKPVRIVTEAMHLLGQKFIVNCYRLGPSLILDATGMMESTKYSLEVDESDWQNTGYGPLNLMHGIMGKKEQKVVELCRRILENTYMQKTTSGQMQLSLDFNMLHRKCLHRGGLFVDDMQFRIYVFDSSKQDSKESSRGSQRDLLSLNRQSLASVSGTVLQIKAENMDTEERLNLDVPYSEWQLGIRNKLNKECVAKLRGGSNLDFSKFEEEMQDEILDYIMENLNLNHSGQLFVDHKGTKLKKCLMYTEDLVLNGKKGHRVRILMQGSDKIIIYVIGEEEDEDEDVSPIVLDDEGRARFMTFMDVKNDLLDFDAVISSIYLSDEGVPSFSPDLKRPLIDIEVQTADNTTLHAIVTQRGDGLEFRVSEQDVRINFRRVLYPISWRNTGYNKINELAIEDVKVLANVCCQTLARNKMQGRDGNEKQIVQWDLGLEIDKVREEEGKETAGRTDIERRESVAFFDKTHQGASMKLTLMKQETVSGKLN</sequence>
<gene>
    <name evidence="2" type="ORF">TrLO_g6799</name>
</gene>